<evidence type="ECO:0000313" key="2">
    <source>
        <dbReference type="EMBL" id="RNA66994.1"/>
    </source>
</evidence>
<name>A0A3M7TP16_9BACI</name>
<sequence length="117" mass="13062">MGRVIGFEISCQDPEKAAHFYREVFGWEIGEPMWDYRSVSTGKEDGKGELKGGISKGPGDYPHGTRILIEVDSIEETMATAKDHGAQVVREKMAFENFYLAYLVDPTGVGFGIREKK</sequence>
<evidence type="ECO:0000313" key="3">
    <source>
        <dbReference type="Proteomes" id="UP000278746"/>
    </source>
</evidence>
<dbReference type="Gene3D" id="3.10.180.10">
    <property type="entry name" value="2,3-Dihydroxybiphenyl 1,2-Dioxygenase, domain 1"/>
    <property type="match status" value="1"/>
</dbReference>
<dbReference type="InterPro" id="IPR037523">
    <property type="entry name" value="VOC_core"/>
</dbReference>
<proteinExistence type="predicted"/>
<dbReference type="CDD" id="cd07247">
    <property type="entry name" value="SgaA_N_like"/>
    <property type="match status" value="1"/>
</dbReference>
<evidence type="ECO:0000259" key="1">
    <source>
        <dbReference type="PROSITE" id="PS51819"/>
    </source>
</evidence>
<dbReference type="PROSITE" id="PS51819">
    <property type="entry name" value="VOC"/>
    <property type="match status" value="1"/>
</dbReference>
<dbReference type="SUPFAM" id="SSF54593">
    <property type="entry name" value="Glyoxalase/Bleomycin resistance protein/Dihydroxybiphenyl dioxygenase"/>
    <property type="match status" value="1"/>
</dbReference>
<dbReference type="RefSeq" id="WP_122900990.1">
    <property type="nucleotide sequence ID" value="NZ_RHIB01000003.1"/>
</dbReference>
<dbReference type="InterPro" id="IPR041581">
    <property type="entry name" value="Glyoxalase_6"/>
</dbReference>
<accession>A0A3M7TP16</accession>
<dbReference type="Pfam" id="PF18029">
    <property type="entry name" value="Glyoxalase_6"/>
    <property type="match status" value="1"/>
</dbReference>
<dbReference type="InterPro" id="IPR052164">
    <property type="entry name" value="Anthracycline_SecMetBiosynth"/>
</dbReference>
<feature type="domain" description="VOC" evidence="1">
    <location>
        <begin position="3"/>
        <end position="116"/>
    </location>
</feature>
<dbReference type="AlphaFoldDB" id="A0A3M7TP16"/>
<organism evidence="2 3">
    <name type="scientific">Alteribacter keqinensis</name>
    <dbReference type="NCBI Taxonomy" id="2483800"/>
    <lineage>
        <taxon>Bacteria</taxon>
        <taxon>Bacillati</taxon>
        <taxon>Bacillota</taxon>
        <taxon>Bacilli</taxon>
        <taxon>Bacillales</taxon>
        <taxon>Bacillaceae</taxon>
        <taxon>Alteribacter</taxon>
    </lineage>
</organism>
<dbReference type="PANTHER" id="PTHR33993">
    <property type="entry name" value="GLYOXALASE-RELATED"/>
    <property type="match status" value="1"/>
</dbReference>
<dbReference type="OrthoDB" id="9804235at2"/>
<protein>
    <submittedName>
        <fullName evidence="2">VOC family protein</fullName>
    </submittedName>
</protein>
<dbReference type="Proteomes" id="UP000278746">
    <property type="component" value="Unassembled WGS sequence"/>
</dbReference>
<gene>
    <name evidence="2" type="ORF">EBO34_17525</name>
</gene>
<dbReference type="InterPro" id="IPR029068">
    <property type="entry name" value="Glyas_Bleomycin-R_OHBP_Dase"/>
</dbReference>
<comment type="caution">
    <text evidence="2">The sequence shown here is derived from an EMBL/GenBank/DDBJ whole genome shotgun (WGS) entry which is preliminary data.</text>
</comment>
<reference evidence="2 3" key="1">
    <citation type="submission" date="2018-10" db="EMBL/GenBank/DDBJ databases">
        <title>Bacillus Keqinensis sp. nov., a moderately halophilic bacterium isolated from a saline-alkaline lake.</title>
        <authorList>
            <person name="Wang H."/>
        </authorList>
    </citation>
    <scope>NUCLEOTIDE SEQUENCE [LARGE SCALE GENOMIC DNA]</scope>
    <source>
        <strain evidence="2 3">KQ-3</strain>
    </source>
</reference>
<dbReference type="EMBL" id="RHIB01000003">
    <property type="protein sequence ID" value="RNA66994.1"/>
    <property type="molecule type" value="Genomic_DNA"/>
</dbReference>
<keyword evidence="3" id="KW-1185">Reference proteome</keyword>